<feature type="compositionally biased region" description="Polar residues" evidence="2">
    <location>
        <begin position="1100"/>
        <end position="1114"/>
    </location>
</feature>
<sequence length="1586" mass="175094">MANDSGSGRVADKGPITRSSRESLSKKAVASASTTPNRKSERFEKRTPPSLAVRMDQKKTPSPLRRSERTRNASPSPPSDSKSRSSGSKTQRKKHCTGKQLAFEASHASEDDDEGEERDAEASSKLRIKRMNARVYRAFFDKSKRNCHEKKNGMDRSTQEGDDRGEEKIDGCLKGNCLDSAKDDEDILPPEDAICKEMRAEPKLSGPVKEHLENNVTVDSLVPSNAATCEPSGVPERVQSDSCKEETSQMLGSRDSISNENLIRKCVEHDKGDILLSSKRKRTMVDMHSDASAMLVDNGNVNLIEDGSSSRICSNVVETSGSCSKRIRRISLSDVKRDWRKSTNNDDQPSSKSNGEKLSTRNKEDSERPQGNTVETEKIRKQQRSLHLLLKPEIANLCEILRLPGNVKSMVEKCLEYTMNNYQICTEPVSILQAFQLSLCWTAASLLNHKLDFEASLMLAKQHLNFDCKKEVVDEINSRLWDLKENFLLLTRESNVACSPKASESSNGVYSYTEVTPEAELIKNDNSKNIKNVQKRKNQWNKLLLMQQEERQKLKKDIENEIAEFRRRYNIEWAAIRSCSTNDVVRKEKLRVFNNEYIKRIGELERQHSMCLKDLEAKQLKARLMFQESSAPDELLNLVALNELGTKVAYFPTWDQVQHHNALKASVSDHVAEGKGFNDIVEVMTRTGTGVGLSEAHDTSVSVVVPCSSPVELQTPLVKHADANEMDIVASKDGPVSGNKCNSIAENEYDSQGNIISKHFKSREQCSDGATSMLDKGEGCGNFSCESRNDFGQDAITWVLHSSNEEICDGETSDVPSGEVAPTVRKTGSSNDDCVEIPSSRQGELDGTILNKPVCGSSIEVEANGSNDGAKNMAPMNSQSSEEHIPSLNTMFTPNCENAAQIHELDDHYGSNHAETLNSPLSDERVSTWNSKSPQDHVCNENVMCMLNCENFAQVHPGDDGNGSDNVVILNSPLIDERNADGTIVLNRDAHVGMLETSNFTPSTEQISGGAVEKQNQPSLEKENLEIVSSSISAGQIPVEVSETSHERARVNVLDGEEAVGMPGTVNCTDYPEDVTPLSSSSMDQISNRAPVLDGDLSSGPCTTSSRNGQTLPDEQISSLVPENSHEEAECQLTDSVMVDVSTTSDQQEGVCRTMTENCLSQETPVSRSVDLMEPLEQVQPLSSVESPPDRDTAREMQNALESSPVDIVPANQSINDSQVMEPPEQEGQLPSAGFLSSNLELSNLPLVTGTEDQPSNEADLPNHIPETSIEIQNQAVVQHASNSDQQERVCRTITENSLSQVTPASRSVDLTEPLEQVQPVSSVESPPDRNTAREMQTTLVSSHVDIIPANQSINYSLVMEPPEQGGQLPSAGLLSSNQELSNLPLVAGNEDQLSNEDDLPNHMPETSIEIQNQDVVQRASNLELDSCSRQVVHPASNMGLDSLLPGGVRLQSSDTRNLSTTEINSYPIQPASQSASGIIPHLCHDPLKNELERLRRLREQNMKDHENKKLQLKYDFEKELEELCRKFDIKRKEIDAEFQKIRKNLDTQFDLVLVNKLLAEAFRAKSMDLKVSGASGMQQVQVSAD</sequence>
<proteinExistence type="predicted"/>
<dbReference type="EMBL" id="QJKJ01004645">
    <property type="protein sequence ID" value="RDX93301.1"/>
    <property type="molecule type" value="Genomic_DNA"/>
</dbReference>
<feature type="compositionally biased region" description="Basic and acidic residues" evidence="2">
    <location>
        <begin position="38"/>
        <end position="47"/>
    </location>
</feature>
<feature type="compositionally biased region" description="Polar residues" evidence="2">
    <location>
        <begin position="913"/>
        <end position="929"/>
    </location>
</feature>
<protein>
    <submittedName>
        <fullName evidence="4">Helicase protein MOM1</fullName>
    </submittedName>
</protein>
<dbReference type="Proteomes" id="UP000257109">
    <property type="component" value="Unassembled WGS sequence"/>
</dbReference>
<dbReference type="STRING" id="157652.A0A371GRX4"/>
<evidence type="ECO:0000313" key="5">
    <source>
        <dbReference type="Proteomes" id="UP000257109"/>
    </source>
</evidence>
<dbReference type="OrthoDB" id="1414316at2759"/>
<feature type="compositionally biased region" description="Basic and acidic residues" evidence="2">
    <location>
        <begin position="354"/>
        <end position="368"/>
    </location>
</feature>
<keyword evidence="1" id="KW-0175">Coiled coil</keyword>
<evidence type="ECO:0000256" key="1">
    <source>
        <dbReference type="SAM" id="Coils"/>
    </source>
</evidence>
<feature type="compositionally biased region" description="Acidic residues" evidence="2">
    <location>
        <begin position="110"/>
        <end position="119"/>
    </location>
</feature>
<dbReference type="PANTHER" id="PTHR35116:SF2">
    <property type="entry name" value="ATP-DEPENDENT HELICASE FAMILY PROTEIN-RELATED"/>
    <property type="match status" value="1"/>
</dbReference>
<gene>
    <name evidence="4" type="primary">MOM1</name>
    <name evidence="4" type="ORF">CR513_24454</name>
</gene>
<feature type="compositionally biased region" description="Basic and acidic residues" evidence="2">
    <location>
        <begin position="55"/>
        <end position="71"/>
    </location>
</feature>
<comment type="caution">
    <text evidence="4">The sequence shown here is derived from an EMBL/GenBank/DDBJ whole genome shotgun (WGS) entry which is preliminary data.</text>
</comment>
<evidence type="ECO:0000313" key="4">
    <source>
        <dbReference type="EMBL" id="RDX93301.1"/>
    </source>
</evidence>
<feature type="region of interest" description="Disordered" evidence="2">
    <location>
        <begin position="338"/>
        <end position="379"/>
    </location>
</feature>
<feature type="region of interest" description="Disordered" evidence="2">
    <location>
        <begin position="144"/>
        <end position="167"/>
    </location>
</feature>
<feature type="compositionally biased region" description="Polar residues" evidence="2">
    <location>
        <begin position="1077"/>
        <end position="1088"/>
    </location>
</feature>
<dbReference type="Gene3D" id="6.10.250.1310">
    <property type="match status" value="1"/>
</dbReference>
<dbReference type="GO" id="GO:0031507">
    <property type="term" value="P:heterochromatin formation"/>
    <property type="evidence" value="ECO:0007669"/>
    <property type="project" value="InterPro"/>
</dbReference>
<feature type="coiled-coil region" evidence="1">
    <location>
        <begin position="530"/>
        <end position="568"/>
    </location>
</feature>
<organism evidence="4 5">
    <name type="scientific">Mucuna pruriens</name>
    <name type="common">Velvet bean</name>
    <name type="synonym">Dolichos pruriens</name>
    <dbReference type="NCBI Taxonomy" id="157652"/>
    <lineage>
        <taxon>Eukaryota</taxon>
        <taxon>Viridiplantae</taxon>
        <taxon>Streptophyta</taxon>
        <taxon>Embryophyta</taxon>
        <taxon>Tracheophyta</taxon>
        <taxon>Spermatophyta</taxon>
        <taxon>Magnoliopsida</taxon>
        <taxon>eudicotyledons</taxon>
        <taxon>Gunneridae</taxon>
        <taxon>Pentapetalae</taxon>
        <taxon>rosids</taxon>
        <taxon>fabids</taxon>
        <taxon>Fabales</taxon>
        <taxon>Fabaceae</taxon>
        <taxon>Papilionoideae</taxon>
        <taxon>50 kb inversion clade</taxon>
        <taxon>NPAAA clade</taxon>
        <taxon>indigoferoid/millettioid clade</taxon>
        <taxon>Phaseoleae</taxon>
        <taxon>Mucuna</taxon>
    </lineage>
</organism>
<feature type="domain" description="MOM1 alpha-helical" evidence="3">
    <location>
        <begin position="381"/>
        <end position="505"/>
    </location>
</feature>
<dbReference type="GO" id="GO:0004386">
    <property type="term" value="F:helicase activity"/>
    <property type="evidence" value="ECO:0007669"/>
    <property type="project" value="UniProtKB-KW"/>
</dbReference>
<name>A0A371GRX4_MUCPR</name>
<evidence type="ECO:0000256" key="2">
    <source>
        <dbReference type="SAM" id="MobiDB-lite"/>
    </source>
</evidence>
<dbReference type="InterPro" id="IPR056882">
    <property type="entry name" value="MOM1_dom"/>
</dbReference>
<feature type="region of interest" description="Disordered" evidence="2">
    <location>
        <begin position="910"/>
        <end position="929"/>
    </location>
</feature>
<feature type="region of interest" description="Disordered" evidence="2">
    <location>
        <begin position="1178"/>
        <end position="1207"/>
    </location>
</feature>
<keyword evidence="5" id="KW-1185">Reference proteome</keyword>
<dbReference type="PANTHER" id="PTHR35116">
    <property type="entry name" value="HELICASE PROTEIN MOM1"/>
    <property type="match status" value="1"/>
</dbReference>
<feature type="non-terminal residue" evidence="4">
    <location>
        <position position="1"/>
    </location>
</feature>
<evidence type="ECO:0000259" key="3">
    <source>
        <dbReference type="Pfam" id="PF25029"/>
    </source>
</evidence>
<reference evidence="4" key="1">
    <citation type="submission" date="2018-05" db="EMBL/GenBank/DDBJ databases">
        <title>Draft genome of Mucuna pruriens seed.</title>
        <authorList>
            <person name="Nnadi N.E."/>
            <person name="Vos R."/>
            <person name="Hasami M.H."/>
            <person name="Devisetty U.K."/>
            <person name="Aguiy J.C."/>
        </authorList>
    </citation>
    <scope>NUCLEOTIDE SEQUENCE [LARGE SCALE GENOMIC DNA]</scope>
    <source>
        <strain evidence="4">JCA_2017</strain>
    </source>
</reference>
<feature type="region of interest" description="Disordered" evidence="2">
    <location>
        <begin position="809"/>
        <end position="833"/>
    </location>
</feature>
<feature type="non-terminal residue" evidence="4">
    <location>
        <position position="1586"/>
    </location>
</feature>
<feature type="region of interest" description="Disordered" evidence="2">
    <location>
        <begin position="1"/>
        <end position="128"/>
    </location>
</feature>
<keyword evidence="4" id="KW-0067">ATP-binding</keyword>
<feature type="region of interest" description="Disordered" evidence="2">
    <location>
        <begin position="1076"/>
        <end position="1114"/>
    </location>
</feature>
<dbReference type="Pfam" id="PF25029">
    <property type="entry name" value="MOM1"/>
    <property type="match status" value="1"/>
</dbReference>
<keyword evidence="4" id="KW-0547">Nucleotide-binding</keyword>
<dbReference type="InterPro" id="IPR039322">
    <property type="entry name" value="MOM1"/>
</dbReference>
<accession>A0A371GRX4</accession>
<keyword evidence="4" id="KW-0378">Hydrolase</keyword>
<keyword evidence="4" id="KW-0347">Helicase</keyword>